<evidence type="ECO:0000256" key="9">
    <source>
        <dbReference type="ARBA" id="ARBA00022960"/>
    </source>
</evidence>
<comment type="catalytic activity">
    <reaction evidence="12">
        <text>Preferential cleavage: (Ac)2-L-Lys-D-Ala-|-D-Ala. Also transpeptidation of peptidyl-alanyl moieties that are N-acyl substituents of D-alanine.</text>
        <dbReference type="EC" id="3.4.16.4"/>
    </reaction>
</comment>
<dbReference type="InterPro" id="IPR037167">
    <property type="entry name" value="Peptidase_S11_C_sf"/>
</dbReference>
<reference evidence="18 19" key="1">
    <citation type="submission" date="2023-04" db="EMBL/GenBank/DDBJ databases">
        <authorList>
            <person name="Hsu D."/>
        </authorList>
    </citation>
    <scope>NUCLEOTIDE SEQUENCE [LARGE SCALE GENOMIC DNA]</scope>
    <source>
        <strain evidence="18 19">MK1</strain>
    </source>
</reference>
<feature type="active site" description="Acyl-ester intermediate" evidence="13">
    <location>
        <position position="54"/>
    </location>
</feature>
<dbReference type="GO" id="GO:0071555">
    <property type="term" value="P:cell wall organization"/>
    <property type="evidence" value="ECO:0007669"/>
    <property type="project" value="UniProtKB-KW"/>
</dbReference>
<comment type="function">
    <text evidence="1">Removes C-terminal D-alanyl residues from sugar-peptide cell wall precursors.</text>
</comment>
<dbReference type="InterPro" id="IPR012338">
    <property type="entry name" value="Beta-lactam/transpept-like"/>
</dbReference>
<dbReference type="Pfam" id="PF07943">
    <property type="entry name" value="PBP5_C"/>
    <property type="match status" value="1"/>
</dbReference>
<dbReference type="GO" id="GO:0008360">
    <property type="term" value="P:regulation of cell shape"/>
    <property type="evidence" value="ECO:0007669"/>
    <property type="project" value="UniProtKB-KW"/>
</dbReference>
<keyword evidence="9" id="KW-0133">Cell shape</keyword>
<evidence type="ECO:0000256" key="8">
    <source>
        <dbReference type="ARBA" id="ARBA00022801"/>
    </source>
</evidence>
<evidence type="ECO:0000259" key="17">
    <source>
        <dbReference type="SMART" id="SM00936"/>
    </source>
</evidence>
<keyword evidence="5 18" id="KW-0121">Carboxypeptidase</keyword>
<dbReference type="GO" id="GO:0009002">
    <property type="term" value="F:serine-type D-Ala-D-Ala carboxypeptidase activity"/>
    <property type="evidence" value="ECO:0007669"/>
    <property type="project" value="UniProtKB-EC"/>
</dbReference>
<evidence type="ECO:0000256" key="6">
    <source>
        <dbReference type="ARBA" id="ARBA00022670"/>
    </source>
</evidence>
<dbReference type="InterPro" id="IPR012907">
    <property type="entry name" value="Peptidase_S11_C"/>
</dbReference>
<evidence type="ECO:0000256" key="2">
    <source>
        <dbReference type="ARBA" id="ARBA00004752"/>
    </source>
</evidence>
<organism evidence="18 19">
    <name type="scientific">Metallumcola ferriviriculae</name>
    <dbReference type="NCBI Taxonomy" id="3039180"/>
    <lineage>
        <taxon>Bacteria</taxon>
        <taxon>Bacillati</taxon>
        <taxon>Bacillota</taxon>
        <taxon>Clostridia</taxon>
        <taxon>Neomoorellales</taxon>
        <taxon>Desulfitibacteraceae</taxon>
        <taxon>Metallumcola</taxon>
    </lineage>
</organism>
<keyword evidence="6" id="KW-0645">Protease</keyword>
<dbReference type="Pfam" id="PF00768">
    <property type="entry name" value="Peptidase_S11"/>
    <property type="match status" value="1"/>
</dbReference>
<dbReference type="AlphaFoldDB" id="A0AAU0UTI8"/>
<dbReference type="PRINTS" id="PR00725">
    <property type="entry name" value="DADACBPTASE1"/>
</dbReference>
<dbReference type="KEGG" id="dbc:MFMK1_003553"/>
<evidence type="ECO:0000256" key="10">
    <source>
        <dbReference type="ARBA" id="ARBA00022984"/>
    </source>
</evidence>
<evidence type="ECO:0000256" key="5">
    <source>
        <dbReference type="ARBA" id="ARBA00022645"/>
    </source>
</evidence>
<keyword evidence="8" id="KW-0378">Hydrolase</keyword>
<dbReference type="Gene3D" id="2.60.410.10">
    <property type="entry name" value="D-Ala-D-Ala carboxypeptidase, C-terminal domain"/>
    <property type="match status" value="1"/>
</dbReference>
<dbReference type="Proteomes" id="UP001329915">
    <property type="component" value="Chromosome"/>
</dbReference>
<dbReference type="SUPFAM" id="SSF69189">
    <property type="entry name" value="Penicillin-binding protein associated domain"/>
    <property type="match status" value="1"/>
</dbReference>
<evidence type="ECO:0000256" key="16">
    <source>
        <dbReference type="SAM" id="SignalP"/>
    </source>
</evidence>
<evidence type="ECO:0000256" key="1">
    <source>
        <dbReference type="ARBA" id="ARBA00003217"/>
    </source>
</evidence>
<dbReference type="EC" id="3.4.16.4" evidence="4"/>
<evidence type="ECO:0000256" key="15">
    <source>
        <dbReference type="RuleBase" id="RU004016"/>
    </source>
</evidence>
<keyword evidence="7 16" id="KW-0732">Signal</keyword>
<dbReference type="Gene3D" id="3.40.710.10">
    <property type="entry name" value="DD-peptidase/beta-lactamase superfamily"/>
    <property type="match status" value="1"/>
</dbReference>
<accession>A0AAU0UTI8</accession>
<sequence>MKKLVSLLLVLLVFTGTASAADLSPDVRSAILVDAASGKILYQENIDTPMPPASMTKMMTEYLVLEAIKDKTITWDDIVTTSDYGFFLGRYGGSRVFLNEKERRTVRELYEAMAIYSANDATAMLAEHIASTETAFVELMNEKGQELGMKDSNFITSTGLPRNILSDYAPPISLGEQVMSARDAAILARELINTFPEALKIASTPKAVFRQGEDDQVEMINWNWMLPGLWYELEGVDGLKTGYTEAAGNCFTGTAKRGNIRLISVVMGAKSKEHRFKATKELLEYGFEAFTVEKIAKKGDTIKGYEKTKVLKGKKLEVPVEVAEDISLMVKRDSKIEKVVSLTTVEAPVKKGQVIGSVAFDSESDYLREKDKQDTEINMVAVEEIEKASLIIRLFRGIKNFFLGLF</sequence>
<feature type="chain" id="PRO_5043871563" description="serine-type D-Ala-D-Ala carboxypeptidase" evidence="16">
    <location>
        <begin position="21"/>
        <end position="406"/>
    </location>
</feature>
<feature type="active site" description="Proton acceptor" evidence="13">
    <location>
        <position position="57"/>
    </location>
</feature>
<evidence type="ECO:0000256" key="3">
    <source>
        <dbReference type="ARBA" id="ARBA00007164"/>
    </source>
</evidence>
<proteinExistence type="inferred from homology"/>
<feature type="signal peptide" evidence="16">
    <location>
        <begin position="1"/>
        <end position="20"/>
    </location>
</feature>
<evidence type="ECO:0000256" key="14">
    <source>
        <dbReference type="PIRSR" id="PIRSR618044-2"/>
    </source>
</evidence>
<protein>
    <recommendedName>
        <fullName evidence="4">serine-type D-Ala-D-Ala carboxypeptidase</fullName>
        <ecNumber evidence="4">3.4.16.4</ecNumber>
    </recommendedName>
</protein>
<evidence type="ECO:0000313" key="19">
    <source>
        <dbReference type="Proteomes" id="UP001329915"/>
    </source>
</evidence>
<dbReference type="SMART" id="SM00936">
    <property type="entry name" value="PBP5_C"/>
    <property type="match status" value="1"/>
</dbReference>
<evidence type="ECO:0000256" key="11">
    <source>
        <dbReference type="ARBA" id="ARBA00023316"/>
    </source>
</evidence>
<keyword evidence="19" id="KW-1185">Reference proteome</keyword>
<feature type="domain" description="Peptidase S11 D-Ala-D-Ala carboxypeptidase A C-terminal" evidence="17">
    <location>
        <begin position="290"/>
        <end position="387"/>
    </location>
</feature>
<comment type="similarity">
    <text evidence="3 15">Belongs to the peptidase S11 family.</text>
</comment>
<dbReference type="PANTHER" id="PTHR21581:SF11">
    <property type="entry name" value="D-ALANYL-D-ALANINE CARBOXYPEPTIDASE DACA"/>
    <property type="match status" value="1"/>
</dbReference>
<evidence type="ECO:0000256" key="12">
    <source>
        <dbReference type="ARBA" id="ARBA00034000"/>
    </source>
</evidence>
<evidence type="ECO:0000256" key="13">
    <source>
        <dbReference type="PIRSR" id="PIRSR618044-1"/>
    </source>
</evidence>
<dbReference type="GO" id="GO:0009252">
    <property type="term" value="P:peptidoglycan biosynthetic process"/>
    <property type="evidence" value="ECO:0007669"/>
    <property type="project" value="UniProtKB-KW"/>
</dbReference>
<feature type="binding site" evidence="14">
    <location>
        <position position="240"/>
    </location>
    <ligand>
        <name>substrate</name>
    </ligand>
</feature>
<evidence type="ECO:0000313" key="18">
    <source>
        <dbReference type="EMBL" id="WRO23686.1"/>
    </source>
</evidence>
<keyword evidence="11" id="KW-0961">Cell wall biogenesis/degradation</keyword>
<dbReference type="InterPro" id="IPR015956">
    <property type="entry name" value="Peniciliin-bd_prot_C_sf"/>
</dbReference>
<keyword evidence="10" id="KW-0573">Peptidoglycan synthesis</keyword>
<evidence type="ECO:0000256" key="7">
    <source>
        <dbReference type="ARBA" id="ARBA00022729"/>
    </source>
</evidence>
<dbReference type="InterPro" id="IPR001967">
    <property type="entry name" value="Peptidase_S11_N"/>
</dbReference>
<dbReference type="SUPFAM" id="SSF56601">
    <property type="entry name" value="beta-lactamase/transpeptidase-like"/>
    <property type="match status" value="1"/>
</dbReference>
<dbReference type="EMBL" id="CP121694">
    <property type="protein sequence ID" value="WRO23686.1"/>
    <property type="molecule type" value="Genomic_DNA"/>
</dbReference>
<gene>
    <name evidence="18" type="ORF">MFMK1_003553</name>
</gene>
<dbReference type="InterPro" id="IPR018044">
    <property type="entry name" value="Peptidase_S11"/>
</dbReference>
<evidence type="ECO:0000256" key="4">
    <source>
        <dbReference type="ARBA" id="ARBA00012448"/>
    </source>
</evidence>
<feature type="active site" evidence="13">
    <location>
        <position position="117"/>
    </location>
</feature>
<dbReference type="PANTHER" id="PTHR21581">
    <property type="entry name" value="D-ALANYL-D-ALANINE CARBOXYPEPTIDASE"/>
    <property type="match status" value="1"/>
</dbReference>
<name>A0AAU0UTI8_9FIRM</name>
<comment type="pathway">
    <text evidence="2">Cell wall biogenesis; peptidoglycan biosynthesis.</text>
</comment>
<dbReference type="GO" id="GO:0006508">
    <property type="term" value="P:proteolysis"/>
    <property type="evidence" value="ECO:0007669"/>
    <property type="project" value="UniProtKB-KW"/>
</dbReference>